<protein>
    <submittedName>
        <fullName evidence="2">Rab-like protein</fullName>
    </submittedName>
</protein>
<feature type="non-terminal residue" evidence="2">
    <location>
        <position position="182"/>
    </location>
</feature>
<dbReference type="PROSITE" id="PS51419">
    <property type="entry name" value="RAB"/>
    <property type="match status" value="1"/>
</dbReference>
<dbReference type="PROSITE" id="PS51420">
    <property type="entry name" value="RHO"/>
    <property type="match status" value="1"/>
</dbReference>
<dbReference type="Gene3D" id="3.40.50.300">
    <property type="entry name" value="P-loop containing nucleotide triphosphate hydrolases"/>
    <property type="match status" value="1"/>
</dbReference>
<name>A0A146K879_9EUKA</name>
<dbReference type="GO" id="GO:0003924">
    <property type="term" value="F:GTPase activity"/>
    <property type="evidence" value="ECO:0007669"/>
    <property type="project" value="InterPro"/>
</dbReference>
<dbReference type="NCBIfam" id="TIGR00231">
    <property type="entry name" value="small_GTP"/>
    <property type="match status" value="1"/>
</dbReference>
<evidence type="ECO:0000313" key="2">
    <source>
        <dbReference type="EMBL" id="JAP92144.1"/>
    </source>
</evidence>
<dbReference type="GO" id="GO:0005525">
    <property type="term" value="F:GTP binding"/>
    <property type="evidence" value="ECO:0007669"/>
    <property type="project" value="InterPro"/>
</dbReference>
<dbReference type="EMBL" id="GDID01004462">
    <property type="protein sequence ID" value="JAP92144.1"/>
    <property type="molecule type" value="Transcribed_RNA"/>
</dbReference>
<dbReference type="PROSITE" id="PS51421">
    <property type="entry name" value="RAS"/>
    <property type="match status" value="1"/>
</dbReference>
<evidence type="ECO:0000256" key="1">
    <source>
        <dbReference type="ARBA" id="ARBA00022741"/>
    </source>
</evidence>
<dbReference type="SMART" id="SM00175">
    <property type="entry name" value="RAB"/>
    <property type="match status" value="1"/>
</dbReference>
<dbReference type="PANTHER" id="PTHR47978">
    <property type="match status" value="1"/>
</dbReference>
<dbReference type="InterPro" id="IPR005225">
    <property type="entry name" value="Small_GTP-bd"/>
</dbReference>
<accession>A0A146K879</accession>
<reference evidence="2" key="1">
    <citation type="submission" date="2015-07" db="EMBL/GenBank/DDBJ databases">
        <title>Adaptation to a free-living lifestyle via gene acquisitions in the diplomonad Trepomonas sp. PC1.</title>
        <authorList>
            <person name="Xu F."/>
            <person name="Jerlstrom-Hultqvist J."/>
            <person name="Kolisko M."/>
            <person name="Simpson A.G.B."/>
            <person name="Roger A.J."/>
            <person name="Svard S.G."/>
            <person name="Andersson J.O."/>
        </authorList>
    </citation>
    <scope>NUCLEOTIDE SEQUENCE</scope>
    <source>
        <strain evidence="2">PC1</strain>
    </source>
</reference>
<sequence>KIVVIGQSGVGKSSIALRAVQNEYNESATSTVMAAMLEKKVTVDNQQVNLQIWDTAGQERFNSVSTIYFRGSQCALVVFSVDSQESFEKAVFWIGKVKIYAGDQTKIYLIGNKCDLESVVSESQIQKVCAEQSCEYFKVSAKNNLGVEELFQRAAQLGLVEAEEENVKIEPKLNLKAKEDKG</sequence>
<dbReference type="SUPFAM" id="SSF52540">
    <property type="entry name" value="P-loop containing nucleoside triphosphate hydrolases"/>
    <property type="match status" value="1"/>
</dbReference>
<dbReference type="FunFam" id="3.40.50.300:FF:000808">
    <property type="entry name" value="Small GTP-binding protein, putative"/>
    <property type="match status" value="1"/>
</dbReference>
<gene>
    <name evidence="2" type="ORF">TPC1_16007</name>
</gene>
<dbReference type="PRINTS" id="PR00449">
    <property type="entry name" value="RASTRNSFRMNG"/>
</dbReference>
<dbReference type="SMART" id="SM00174">
    <property type="entry name" value="RHO"/>
    <property type="match status" value="1"/>
</dbReference>
<dbReference type="SMART" id="SM00173">
    <property type="entry name" value="RAS"/>
    <property type="match status" value="1"/>
</dbReference>
<dbReference type="InterPro" id="IPR027417">
    <property type="entry name" value="P-loop_NTPase"/>
</dbReference>
<keyword evidence="1" id="KW-0547">Nucleotide-binding</keyword>
<proteinExistence type="predicted"/>
<dbReference type="CDD" id="cd00154">
    <property type="entry name" value="Rab"/>
    <property type="match status" value="1"/>
</dbReference>
<feature type="non-terminal residue" evidence="2">
    <location>
        <position position="1"/>
    </location>
</feature>
<organism evidence="2">
    <name type="scientific">Trepomonas sp. PC1</name>
    <dbReference type="NCBI Taxonomy" id="1076344"/>
    <lineage>
        <taxon>Eukaryota</taxon>
        <taxon>Metamonada</taxon>
        <taxon>Diplomonadida</taxon>
        <taxon>Hexamitidae</taxon>
        <taxon>Hexamitinae</taxon>
        <taxon>Trepomonas</taxon>
    </lineage>
</organism>
<dbReference type="AlphaFoldDB" id="A0A146K879"/>
<dbReference type="Pfam" id="PF00071">
    <property type="entry name" value="Ras"/>
    <property type="match status" value="1"/>
</dbReference>
<dbReference type="InterPro" id="IPR001806">
    <property type="entry name" value="Small_GTPase"/>
</dbReference>